<dbReference type="InterPro" id="IPR003593">
    <property type="entry name" value="AAA+_ATPase"/>
</dbReference>
<dbReference type="PANTHER" id="PTHR43158">
    <property type="entry name" value="SKFA PEPTIDE EXPORT ATP-BINDING PROTEIN SKFE"/>
    <property type="match status" value="1"/>
</dbReference>
<evidence type="ECO:0000313" key="4">
    <source>
        <dbReference type="EMBL" id="RXI97843.1"/>
    </source>
</evidence>
<dbReference type="PROSITE" id="PS50893">
    <property type="entry name" value="ABC_TRANSPORTER_2"/>
    <property type="match status" value="1"/>
</dbReference>
<dbReference type="SUPFAM" id="SSF52540">
    <property type="entry name" value="P-loop containing nucleoside triphosphate hydrolases"/>
    <property type="match status" value="1"/>
</dbReference>
<keyword evidence="5" id="KW-1185">Reference proteome</keyword>
<dbReference type="SMART" id="SM00382">
    <property type="entry name" value="AAA"/>
    <property type="match status" value="1"/>
</dbReference>
<dbReference type="OrthoDB" id="9804819at2"/>
<dbReference type="EMBL" id="QOUX01000046">
    <property type="protein sequence ID" value="RXI97843.1"/>
    <property type="molecule type" value="Genomic_DNA"/>
</dbReference>
<proteinExistence type="predicted"/>
<accession>A0A4Q0VNF5</accession>
<dbReference type="InterPro" id="IPR027417">
    <property type="entry name" value="P-loop_NTPase"/>
</dbReference>
<dbReference type="CDD" id="cd03230">
    <property type="entry name" value="ABC_DR_subfamily_A"/>
    <property type="match status" value="1"/>
</dbReference>
<organism evidence="4 5">
    <name type="scientific">Anaerobacillus alkaliphilus</name>
    <dbReference type="NCBI Taxonomy" id="1548597"/>
    <lineage>
        <taxon>Bacteria</taxon>
        <taxon>Bacillati</taxon>
        <taxon>Bacillota</taxon>
        <taxon>Bacilli</taxon>
        <taxon>Bacillales</taxon>
        <taxon>Bacillaceae</taxon>
        <taxon>Anaerobacillus</taxon>
    </lineage>
</organism>
<dbReference type="RefSeq" id="WP_129079207.1">
    <property type="nucleotide sequence ID" value="NZ_QOUX01000046.1"/>
</dbReference>
<dbReference type="PROSITE" id="PS00211">
    <property type="entry name" value="ABC_TRANSPORTER_1"/>
    <property type="match status" value="1"/>
</dbReference>
<keyword evidence="1" id="KW-0547">Nucleotide-binding</keyword>
<reference evidence="4 5" key="1">
    <citation type="journal article" date="2019" name="Int. J. Syst. Evol. Microbiol.">
        <title>Anaerobacillus alkaliphilus sp. nov., a novel alkaliphilic and moderately halophilic bacterium.</title>
        <authorList>
            <person name="Borsodi A.K."/>
            <person name="Aszalos J.M."/>
            <person name="Bihari P."/>
            <person name="Nagy I."/>
            <person name="Schumann P."/>
            <person name="Sproer C."/>
            <person name="Kovacs A.L."/>
            <person name="Boka K."/>
            <person name="Dobosy P."/>
            <person name="Ovari M."/>
            <person name="Szili-Kovacs T."/>
            <person name="Toth E."/>
        </authorList>
    </citation>
    <scope>NUCLEOTIDE SEQUENCE [LARGE SCALE GENOMIC DNA]</scope>
    <source>
        <strain evidence="4 5">B16-10</strain>
    </source>
</reference>
<evidence type="ECO:0000256" key="2">
    <source>
        <dbReference type="ARBA" id="ARBA00022840"/>
    </source>
</evidence>
<name>A0A4Q0VNF5_9BACI</name>
<sequence length="232" mass="25731">MDNIITFQNVSKRYGLSKALNDVSFQIPAGGIIGLVGHNGSGKSTLLKLIAGLVKKTSGELTVCGESVTRLIGRNVAFLAEVDSLYDFYTVKETIEFCNDVFPDFNEQKAFEIVATLKVDQTKKVGTLSKGNRARVKIAINLSRNVPLLIMDEPLSGLDPLVREDIIKMIAKYVEMEEQTLIISTHEVTEIEPLLDHVILVRDGEIVLSQRVEELRETKGQSVLDAMKELLK</sequence>
<dbReference type="GO" id="GO:0016887">
    <property type="term" value="F:ATP hydrolysis activity"/>
    <property type="evidence" value="ECO:0007669"/>
    <property type="project" value="InterPro"/>
</dbReference>
<keyword evidence="2 4" id="KW-0067">ATP-binding</keyword>
<evidence type="ECO:0000259" key="3">
    <source>
        <dbReference type="PROSITE" id="PS50893"/>
    </source>
</evidence>
<protein>
    <submittedName>
        <fullName evidence="4">ABC transporter ATP-binding protein</fullName>
    </submittedName>
</protein>
<dbReference type="Gene3D" id="3.40.50.300">
    <property type="entry name" value="P-loop containing nucleotide triphosphate hydrolases"/>
    <property type="match status" value="1"/>
</dbReference>
<dbReference type="Pfam" id="PF00005">
    <property type="entry name" value="ABC_tran"/>
    <property type="match status" value="1"/>
</dbReference>
<dbReference type="GO" id="GO:0005524">
    <property type="term" value="F:ATP binding"/>
    <property type="evidence" value="ECO:0007669"/>
    <property type="project" value="UniProtKB-KW"/>
</dbReference>
<dbReference type="PANTHER" id="PTHR43158:SF1">
    <property type="entry name" value="ABC TRANSPORTER, ATP-BINDING PROTEIN"/>
    <property type="match status" value="1"/>
</dbReference>
<dbReference type="InterPro" id="IPR003439">
    <property type="entry name" value="ABC_transporter-like_ATP-bd"/>
</dbReference>
<dbReference type="AlphaFoldDB" id="A0A4Q0VNF5"/>
<gene>
    <name evidence="4" type="ORF">DS745_15900</name>
</gene>
<feature type="domain" description="ABC transporter" evidence="3">
    <location>
        <begin position="5"/>
        <end position="228"/>
    </location>
</feature>
<evidence type="ECO:0000313" key="5">
    <source>
        <dbReference type="Proteomes" id="UP000290649"/>
    </source>
</evidence>
<dbReference type="Proteomes" id="UP000290649">
    <property type="component" value="Unassembled WGS sequence"/>
</dbReference>
<evidence type="ECO:0000256" key="1">
    <source>
        <dbReference type="ARBA" id="ARBA00022741"/>
    </source>
</evidence>
<comment type="caution">
    <text evidence="4">The sequence shown here is derived from an EMBL/GenBank/DDBJ whole genome shotgun (WGS) entry which is preliminary data.</text>
</comment>
<dbReference type="InterPro" id="IPR017871">
    <property type="entry name" value="ABC_transporter-like_CS"/>
</dbReference>